<dbReference type="GO" id="GO:0005737">
    <property type="term" value="C:cytoplasm"/>
    <property type="evidence" value="ECO:0007669"/>
    <property type="project" value="UniProtKB-SubCell"/>
</dbReference>
<evidence type="ECO:0000256" key="4">
    <source>
        <dbReference type="ARBA" id="ARBA00022490"/>
    </source>
</evidence>
<evidence type="ECO:0000313" key="10">
    <source>
        <dbReference type="Proteomes" id="UP000015103"/>
    </source>
</evidence>
<dbReference type="AlphaFoldDB" id="T1HF65"/>
<dbReference type="VEuPathDB" id="VectorBase:RPRC002687"/>
<feature type="compositionally biased region" description="Polar residues" evidence="7">
    <location>
        <begin position="138"/>
        <end position="148"/>
    </location>
</feature>
<dbReference type="InterPro" id="IPR016818">
    <property type="entry name" value="NOSIP"/>
</dbReference>
<accession>T1HF65</accession>
<comment type="similarity">
    <text evidence="3 6">Belongs to the NOSIP family.</text>
</comment>
<keyword evidence="10" id="KW-1185">Reference proteome</keyword>
<comment type="subcellular location">
    <subcellularLocation>
        <location evidence="2">Cytoplasm</location>
    </subcellularLocation>
    <subcellularLocation>
        <location evidence="1 6">Nucleus</location>
    </subcellularLocation>
</comment>
<dbReference type="STRING" id="13249.T1HF65"/>
<evidence type="ECO:0000256" key="6">
    <source>
        <dbReference type="PIRNR" id="PIRNR023577"/>
    </source>
</evidence>
<evidence type="ECO:0000256" key="7">
    <source>
        <dbReference type="SAM" id="MobiDB-lite"/>
    </source>
</evidence>
<dbReference type="PIRSF" id="PIRSF023577">
    <property type="entry name" value="ENOS_interacting"/>
    <property type="match status" value="1"/>
</dbReference>
<evidence type="ECO:0000256" key="5">
    <source>
        <dbReference type="ARBA" id="ARBA00023242"/>
    </source>
</evidence>
<dbReference type="InterPro" id="IPR013083">
    <property type="entry name" value="Znf_RING/FYVE/PHD"/>
</dbReference>
<dbReference type="HOGENOM" id="CLU_053742_0_0_1"/>
<feature type="domain" description="Nitric oxide synthase-interacting protein zinc-finger" evidence="8">
    <location>
        <begin position="4"/>
        <end position="61"/>
    </location>
</feature>
<dbReference type="EMBL" id="ACPB03010315">
    <property type="status" value="NOT_ANNOTATED_CDS"/>
    <property type="molecule type" value="Genomic_DNA"/>
</dbReference>
<dbReference type="EnsemblMetazoa" id="RPRC002687-RA">
    <property type="protein sequence ID" value="RPRC002687-PA"/>
    <property type="gene ID" value="RPRC002687"/>
</dbReference>
<evidence type="ECO:0000256" key="3">
    <source>
        <dbReference type="ARBA" id="ARBA00008126"/>
    </source>
</evidence>
<dbReference type="OMA" id="PCVTKFM"/>
<dbReference type="GO" id="GO:0061630">
    <property type="term" value="F:ubiquitin protein ligase activity"/>
    <property type="evidence" value="ECO:0007669"/>
    <property type="project" value="InterPro"/>
</dbReference>
<dbReference type="InterPro" id="IPR031790">
    <property type="entry name" value="Znf-NOSIP"/>
</dbReference>
<name>T1HF65_RHOPR</name>
<sequence>MTRHARNCTAGAVYTYHEKKKDAEASGYGTQNQRVGKDSVKGFDCCCLTLQPCNNPVLTCKTFNDYIEFAQNLLCIPFKISMLFGDQFSICRSLWDSFQAELAELAEAERQSKIKAFLKTEKNIAGNSNNIMKKGDNKNATPSVSNMTEGRDKHLPSFWIPSKTPSVKVKKIEKPDKNVLCPMTGKPLKMKDLIDVKFTLVKDPDDKKSLIIKDNRYMCAVTHDILGNSVPCAVIRTTGDVVTMECVEKIIKKDWIHPITSEKLTEKDIIPMQRGGTGYAQTNCNLEGRYERPVLQA</sequence>
<keyword evidence="5 6" id="KW-0539">Nucleus</keyword>
<proteinExistence type="inferred from homology"/>
<dbReference type="Pfam" id="PF15906">
    <property type="entry name" value="zf-NOSIP"/>
    <property type="match status" value="1"/>
</dbReference>
<dbReference type="Gene3D" id="3.30.40.10">
    <property type="entry name" value="Zinc/RING finger domain, C3HC4 (zinc finger)"/>
    <property type="match status" value="1"/>
</dbReference>
<evidence type="ECO:0000313" key="9">
    <source>
        <dbReference type="EnsemblMetazoa" id="RPRC002687-PA"/>
    </source>
</evidence>
<protein>
    <recommendedName>
        <fullName evidence="6">Nitric oxide synthase-interacting protein homolog</fullName>
    </recommendedName>
</protein>
<dbReference type="InParanoid" id="T1HF65"/>
<reference evidence="9" key="1">
    <citation type="submission" date="2015-05" db="UniProtKB">
        <authorList>
            <consortium name="EnsemblMetazoa"/>
        </authorList>
    </citation>
    <scope>IDENTIFICATION</scope>
</reference>
<feature type="region of interest" description="Disordered" evidence="7">
    <location>
        <begin position="128"/>
        <end position="150"/>
    </location>
</feature>
<evidence type="ECO:0000256" key="2">
    <source>
        <dbReference type="ARBA" id="ARBA00004496"/>
    </source>
</evidence>
<dbReference type="Proteomes" id="UP000015103">
    <property type="component" value="Unassembled WGS sequence"/>
</dbReference>
<keyword evidence="4" id="KW-0963">Cytoplasm</keyword>
<dbReference type="FunFam" id="3.30.40.10:FF:000251">
    <property type="entry name" value="Nitric oxide synthase-interacting protein"/>
    <property type="match status" value="1"/>
</dbReference>
<dbReference type="PANTHER" id="PTHR13063:SF10">
    <property type="entry name" value="NITRIC OXIDE SYNTHASE-INTERACTING PROTEIN"/>
    <property type="match status" value="1"/>
</dbReference>
<dbReference type="PANTHER" id="PTHR13063">
    <property type="entry name" value="ENOS INTERACTING PROTEIN"/>
    <property type="match status" value="1"/>
</dbReference>
<evidence type="ECO:0000259" key="8">
    <source>
        <dbReference type="Pfam" id="PF15906"/>
    </source>
</evidence>
<dbReference type="GO" id="GO:0005634">
    <property type="term" value="C:nucleus"/>
    <property type="evidence" value="ECO:0007669"/>
    <property type="project" value="UniProtKB-SubCell"/>
</dbReference>
<dbReference type="eggNOG" id="KOG3039">
    <property type="taxonomic scope" value="Eukaryota"/>
</dbReference>
<dbReference type="SUPFAM" id="SSF57850">
    <property type="entry name" value="RING/U-box"/>
    <property type="match status" value="1"/>
</dbReference>
<evidence type="ECO:0000256" key="1">
    <source>
        <dbReference type="ARBA" id="ARBA00004123"/>
    </source>
</evidence>
<dbReference type="FunCoup" id="T1HF65">
    <property type="interactions" value="1394"/>
</dbReference>
<dbReference type="CDD" id="cd16662">
    <property type="entry name" value="RING-Ubox2_NOSIP"/>
    <property type="match status" value="1"/>
</dbReference>
<organism evidence="9 10">
    <name type="scientific">Rhodnius prolixus</name>
    <name type="common">Triatomid bug</name>
    <dbReference type="NCBI Taxonomy" id="13249"/>
    <lineage>
        <taxon>Eukaryota</taxon>
        <taxon>Metazoa</taxon>
        <taxon>Ecdysozoa</taxon>
        <taxon>Arthropoda</taxon>
        <taxon>Hexapoda</taxon>
        <taxon>Insecta</taxon>
        <taxon>Pterygota</taxon>
        <taxon>Neoptera</taxon>
        <taxon>Paraneoptera</taxon>
        <taxon>Hemiptera</taxon>
        <taxon>Heteroptera</taxon>
        <taxon>Panheteroptera</taxon>
        <taxon>Cimicomorpha</taxon>
        <taxon>Reduviidae</taxon>
        <taxon>Triatominae</taxon>
        <taxon>Rhodnius</taxon>
    </lineage>
</organism>